<dbReference type="PROSITE" id="PS51278">
    <property type="entry name" value="GATASE_TYPE_2"/>
    <property type="match status" value="1"/>
</dbReference>
<sequence>MCGIVGYIGTSGAMPVLFDLLKKLEYRGYDSAGIAILNGENDGIQTSKTEGSVGDLISITPDLGGHIGIGHTRWATHGKPSTKNAHPHSDSTGRIALVHNGIIENYTEIKDKLIESGHEFMSDTDTEVLPHLIEEYYDGDLESAVRNALSMVRGSYALAAISVDDPGRIVVARKDSPLVLGLGRGGFFIASDVSGILKYTRDVVFMNDGEIGVITESGIDITTLDGVSVDKKIETIEWDPESAEKSGYEHFMLKEIFEQPDTIRDTFSGRISAEGVDLGVALPNVRRIVIIACGTSYHAGLFGRYVIERFARIPVDVEIASEFRYTDPIIDCGDLVIAITQSGETADTLAAIREAGSKGSQKLGIVNALGSSITRECQCLFTRAGPEIGVAATKSFTSQLACLLLLSVQLGKARKTLSTADVNDFVYELKQMSGNIQRVLNSAPDIRECASMFADADQFLFMGRGANYPAALEGALKLKEISYIPAEGFPAGELKHGPLALIYDGIPVVAIATKDPVYEKTLGNIKEVKARGATVIGIANESDTEIAKYVDCVLRIPDTDPWIAPVLSSVVLQLFAYYVAHHRGCEIDKPRNLAKSVTVE</sequence>
<dbReference type="InterPro" id="IPR046348">
    <property type="entry name" value="SIS_dom_sf"/>
</dbReference>
<comment type="subcellular location">
    <subcellularLocation>
        <location evidence="2 11">Cytoplasm</location>
    </subcellularLocation>
</comment>
<organism evidence="14">
    <name type="scientific">Candidatus Methanogaster sp. ANME-2c ERB4</name>
    <dbReference type="NCBI Taxonomy" id="2759911"/>
    <lineage>
        <taxon>Archaea</taxon>
        <taxon>Methanobacteriati</taxon>
        <taxon>Methanobacteriota</taxon>
        <taxon>Stenosarchaea group</taxon>
        <taxon>Methanomicrobia</taxon>
        <taxon>Methanosarcinales</taxon>
        <taxon>ANME-2 cluster</taxon>
        <taxon>Candidatus Methanogasteraceae</taxon>
        <taxon>Candidatus Methanogaster</taxon>
    </lineage>
</organism>
<comment type="subunit">
    <text evidence="11">Homodimer.</text>
</comment>
<dbReference type="HAMAP" id="MF_00164">
    <property type="entry name" value="GlmS"/>
    <property type="match status" value="1"/>
</dbReference>
<evidence type="ECO:0000259" key="12">
    <source>
        <dbReference type="PROSITE" id="PS51278"/>
    </source>
</evidence>
<evidence type="ECO:0000256" key="2">
    <source>
        <dbReference type="ARBA" id="ARBA00004496"/>
    </source>
</evidence>
<feature type="domain" description="SIS" evidence="13">
    <location>
        <begin position="278"/>
        <end position="416"/>
    </location>
</feature>
<dbReference type="InterPro" id="IPR017932">
    <property type="entry name" value="GATase_2_dom"/>
</dbReference>
<dbReference type="AlphaFoldDB" id="A0A7G9YN65"/>
<dbReference type="InterPro" id="IPR005855">
    <property type="entry name" value="GFAT"/>
</dbReference>
<dbReference type="InterPro" id="IPR001347">
    <property type="entry name" value="SIS_dom"/>
</dbReference>
<dbReference type="GO" id="GO:0097367">
    <property type="term" value="F:carbohydrate derivative binding"/>
    <property type="evidence" value="ECO:0007669"/>
    <property type="project" value="InterPro"/>
</dbReference>
<dbReference type="FunFam" id="3.40.50.10490:FF:000001">
    <property type="entry name" value="Glutamine--fructose-6-phosphate aminotransferase [isomerizing]"/>
    <property type="match status" value="1"/>
</dbReference>
<dbReference type="EMBL" id="MT631380">
    <property type="protein sequence ID" value="QNO49449.1"/>
    <property type="molecule type" value="Genomic_DNA"/>
</dbReference>
<feature type="domain" description="Glutamine amidotransferase type-2" evidence="12">
    <location>
        <begin position="2"/>
        <end position="217"/>
    </location>
</feature>
<evidence type="ECO:0000256" key="5">
    <source>
        <dbReference type="ARBA" id="ARBA00022490"/>
    </source>
</evidence>
<dbReference type="SUPFAM" id="SSF53697">
    <property type="entry name" value="SIS domain"/>
    <property type="match status" value="1"/>
</dbReference>
<keyword evidence="6 11" id="KW-0032">Aminotransferase</keyword>
<dbReference type="Gene3D" id="3.60.20.10">
    <property type="entry name" value="Glutamine Phosphoribosylpyrophosphate, subunit 1, domain 1"/>
    <property type="match status" value="1"/>
</dbReference>
<evidence type="ECO:0000256" key="10">
    <source>
        <dbReference type="ARBA" id="ARBA00055466"/>
    </source>
</evidence>
<dbReference type="Gene3D" id="3.40.50.10490">
    <property type="entry name" value="Glucose-6-phosphate isomerase like protein, domain 1"/>
    <property type="match status" value="2"/>
</dbReference>
<protein>
    <recommendedName>
        <fullName evidence="4 11">Glutamine--fructose-6-phosphate aminotransferase [isomerizing]</fullName>
        <ecNumber evidence="3 11">2.6.1.16</ecNumber>
    </recommendedName>
    <alternativeName>
        <fullName evidence="11">D-fructose-6-phosphate amidotransferase</fullName>
    </alternativeName>
    <alternativeName>
        <fullName evidence="11">GFAT</fullName>
    </alternativeName>
    <alternativeName>
        <fullName evidence="11">Glucosamine-6-phosphate synthase</fullName>
    </alternativeName>
    <alternativeName>
        <fullName evidence="11">Hexosephosphate aminotransferase</fullName>
    </alternativeName>
    <alternativeName>
        <fullName evidence="11">L-glutamine--D-fructose-6-phosphate amidotransferase</fullName>
    </alternativeName>
</protein>
<dbReference type="Pfam" id="PF01380">
    <property type="entry name" value="SIS"/>
    <property type="match status" value="2"/>
</dbReference>
<keyword evidence="5 11" id="KW-0963">Cytoplasm</keyword>
<reference evidence="14" key="1">
    <citation type="submission" date="2020-06" db="EMBL/GenBank/DDBJ databases">
        <title>Unique genomic features of the anaerobic methanotrophic archaea.</title>
        <authorList>
            <person name="Chadwick G.L."/>
            <person name="Skennerton C.T."/>
            <person name="Laso-Perez R."/>
            <person name="Leu A.O."/>
            <person name="Speth D.R."/>
            <person name="Yu H."/>
            <person name="Morgan-Lang C."/>
            <person name="Hatzenpichler R."/>
            <person name="Goudeau D."/>
            <person name="Malmstrom R."/>
            <person name="Brazelton W.J."/>
            <person name="Woyke T."/>
            <person name="Hallam S.J."/>
            <person name="Tyson G.W."/>
            <person name="Wegener G."/>
            <person name="Boetius A."/>
            <person name="Orphan V."/>
        </authorList>
    </citation>
    <scope>NUCLEOTIDE SEQUENCE</scope>
</reference>
<feature type="active site" description="For Fru-6P isomerization activity" evidence="11">
    <location>
        <position position="595"/>
    </location>
</feature>
<dbReference type="InterPro" id="IPR035466">
    <property type="entry name" value="GlmS/AgaS_SIS"/>
</dbReference>
<dbReference type="NCBIfam" id="TIGR01135">
    <property type="entry name" value="glmS"/>
    <property type="match status" value="1"/>
</dbReference>
<comment type="function">
    <text evidence="10 11">Catalyzes the first step in hexosamine metabolism, converting fructose-6P into glucosamine-6P using glutamine as a nitrogen source.</text>
</comment>
<dbReference type="InterPro" id="IPR035490">
    <property type="entry name" value="GlmS/FrlB_SIS"/>
</dbReference>
<dbReference type="CDD" id="cd05009">
    <property type="entry name" value="SIS_GlmS_GlmD_2"/>
    <property type="match status" value="1"/>
</dbReference>
<name>A0A7G9YN65_9EURY</name>
<feature type="domain" description="SIS" evidence="13">
    <location>
        <begin position="449"/>
        <end position="590"/>
    </location>
</feature>
<dbReference type="CDD" id="cd00714">
    <property type="entry name" value="GFAT"/>
    <property type="match status" value="1"/>
</dbReference>
<evidence type="ECO:0000256" key="6">
    <source>
        <dbReference type="ARBA" id="ARBA00022576"/>
    </source>
</evidence>
<dbReference type="GO" id="GO:0004360">
    <property type="term" value="F:glutamine-fructose-6-phosphate transaminase (isomerizing) activity"/>
    <property type="evidence" value="ECO:0007669"/>
    <property type="project" value="UniProtKB-UniRule"/>
</dbReference>
<dbReference type="EC" id="2.6.1.16" evidence="3 11"/>
<keyword evidence="7 11" id="KW-0808">Transferase</keyword>
<feature type="initiator methionine" description="Removed" evidence="11">
    <location>
        <position position="1"/>
    </location>
</feature>
<dbReference type="GO" id="GO:0006047">
    <property type="term" value="P:UDP-N-acetylglucosamine metabolic process"/>
    <property type="evidence" value="ECO:0007669"/>
    <property type="project" value="TreeGrafter"/>
</dbReference>
<evidence type="ECO:0000256" key="1">
    <source>
        <dbReference type="ARBA" id="ARBA00001031"/>
    </source>
</evidence>
<proteinExistence type="inferred from homology"/>
<dbReference type="Pfam" id="PF13522">
    <property type="entry name" value="GATase_6"/>
    <property type="match status" value="1"/>
</dbReference>
<keyword evidence="8" id="KW-0677">Repeat</keyword>
<evidence type="ECO:0000256" key="7">
    <source>
        <dbReference type="ARBA" id="ARBA00022679"/>
    </source>
</evidence>
<dbReference type="InterPro" id="IPR047084">
    <property type="entry name" value="GFAT_N"/>
</dbReference>
<evidence type="ECO:0000256" key="9">
    <source>
        <dbReference type="ARBA" id="ARBA00022962"/>
    </source>
</evidence>
<feature type="active site" description="Nucleophile; for GATase activity" evidence="11">
    <location>
        <position position="2"/>
    </location>
</feature>
<dbReference type="GO" id="GO:0006487">
    <property type="term" value="P:protein N-linked glycosylation"/>
    <property type="evidence" value="ECO:0007669"/>
    <property type="project" value="TreeGrafter"/>
</dbReference>
<dbReference type="PANTHER" id="PTHR10937:SF0">
    <property type="entry name" value="GLUTAMINE--FRUCTOSE-6-PHOSPHATE TRANSAMINASE (ISOMERIZING)"/>
    <property type="match status" value="1"/>
</dbReference>
<evidence type="ECO:0000256" key="8">
    <source>
        <dbReference type="ARBA" id="ARBA00022737"/>
    </source>
</evidence>
<dbReference type="NCBIfam" id="NF001484">
    <property type="entry name" value="PRK00331.1"/>
    <property type="match status" value="1"/>
</dbReference>
<dbReference type="PROSITE" id="PS51464">
    <property type="entry name" value="SIS"/>
    <property type="match status" value="2"/>
</dbReference>
<dbReference type="InterPro" id="IPR029055">
    <property type="entry name" value="Ntn_hydrolases_N"/>
</dbReference>
<comment type="catalytic activity">
    <reaction evidence="1 11">
        <text>D-fructose 6-phosphate + L-glutamine = D-glucosamine 6-phosphate + L-glutamate</text>
        <dbReference type="Rhea" id="RHEA:13237"/>
        <dbReference type="ChEBI" id="CHEBI:29985"/>
        <dbReference type="ChEBI" id="CHEBI:58359"/>
        <dbReference type="ChEBI" id="CHEBI:58725"/>
        <dbReference type="ChEBI" id="CHEBI:61527"/>
        <dbReference type="EC" id="2.6.1.16"/>
    </reaction>
</comment>
<evidence type="ECO:0000256" key="11">
    <source>
        <dbReference type="HAMAP-Rule" id="MF_00164"/>
    </source>
</evidence>
<dbReference type="GO" id="GO:0005737">
    <property type="term" value="C:cytoplasm"/>
    <property type="evidence" value="ECO:0007669"/>
    <property type="project" value="UniProtKB-SubCell"/>
</dbReference>
<keyword evidence="9" id="KW-0315">Glutamine amidotransferase</keyword>
<dbReference type="GO" id="GO:0006002">
    <property type="term" value="P:fructose 6-phosphate metabolic process"/>
    <property type="evidence" value="ECO:0007669"/>
    <property type="project" value="TreeGrafter"/>
</dbReference>
<dbReference type="FunFam" id="3.40.50.10490:FF:000002">
    <property type="entry name" value="Glutamine--fructose-6-phosphate aminotransferase [isomerizing]"/>
    <property type="match status" value="1"/>
</dbReference>
<gene>
    <name evidence="11 14" type="primary">glmS</name>
    <name evidence="14" type="ORF">OCBBGKCP_00006</name>
</gene>
<dbReference type="SUPFAM" id="SSF56235">
    <property type="entry name" value="N-terminal nucleophile aminohydrolases (Ntn hydrolases)"/>
    <property type="match status" value="1"/>
</dbReference>
<evidence type="ECO:0000259" key="13">
    <source>
        <dbReference type="PROSITE" id="PS51464"/>
    </source>
</evidence>
<dbReference type="CDD" id="cd05008">
    <property type="entry name" value="SIS_GlmS_GlmD_1"/>
    <property type="match status" value="1"/>
</dbReference>
<dbReference type="FunFam" id="3.60.20.10:FF:000006">
    <property type="entry name" value="Glutamine--fructose-6-phosphate aminotransferase [isomerizing]"/>
    <property type="match status" value="1"/>
</dbReference>
<accession>A0A7G9YN65</accession>
<evidence type="ECO:0000256" key="3">
    <source>
        <dbReference type="ARBA" id="ARBA00012916"/>
    </source>
</evidence>
<dbReference type="GO" id="GO:0046349">
    <property type="term" value="P:amino sugar biosynthetic process"/>
    <property type="evidence" value="ECO:0007669"/>
    <property type="project" value="UniProtKB-ARBA"/>
</dbReference>
<dbReference type="GO" id="GO:0005975">
    <property type="term" value="P:carbohydrate metabolic process"/>
    <property type="evidence" value="ECO:0007669"/>
    <property type="project" value="UniProtKB-UniRule"/>
</dbReference>
<evidence type="ECO:0000256" key="4">
    <source>
        <dbReference type="ARBA" id="ARBA00016090"/>
    </source>
</evidence>
<evidence type="ECO:0000313" key="14">
    <source>
        <dbReference type="EMBL" id="QNO49449.1"/>
    </source>
</evidence>
<dbReference type="PANTHER" id="PTHR10937">
    <property type="entry name" value="GLUCOSAMINE--FRUCTOSE-6-PHOSPHATE AMINOTRANSFERASE, ISOMERIZING"/>
    <property type="match status" value="1"/>
</dbReference>